<dbReference type="GO" id="GO:0035243">
    <property type="term" value="F:protein-arginine omega-N symmetric methyltransferase activity"/>
    <property type="evidence" value="ECO:0007669"/>
    <property type="project" value="TreeGrafter"/>
</dbReference>
<reference evidence="3 4" key="1">
    <citation type="submission" date="2015-07" db="EMBL/GenBank/DDBJ databases">
        <title>Draft genome sequence of the Amantichitinum ursilacus IGB-41, a new chitin-degrading bacterium.</title>
        <authorList>
            <person name="Kirstahler P."/>
            <person name="Guenther M."/>
            <person name="Grumaz C."/>
            <person name="Rupp S."/>
            <person name="Zibek S."/>
            <person name="Sohn K."/>
        </authorList>
    </citation>
    <scope>NUCLEOTIDE SEQUENCE [LARGE SCALE GENOMIC DNA]</scope>
    <source>
        <strain evidence="3 4">IGB-41</strain>
    </source>
</reference>
<dbReference type="GO" id="GO:0032259">
    <property type="term" value="P:methylation"/>
    <property type="evidence" value="ECO:0007669"/>
    <property type="project" value="UniProtKB-KW"/>
</dbReference>
<dbReference type="STRING" id="857265.WG78_21010"/>
<evidence type="ECO:0000256" key="2">
    <source>
        <dbReference type="ARBA" id="ARBA00022679"/>
    </source>
</evidence>
<keyword evidence="1" id="KW-0489">Methyltransferase</keyword>
<organism evidence="3 4">
    <name type="scientific">Amantichitinum ursilacus</name>
    <dbReference type="NCBI Taxonomy" id="857265"/>
    <lineage>
        <taxon>Bacteria</taxon>
        <taxon>Pseudomonadati</taxon>
        <taxon>Pseudomonadota</taxon>
        <taxon>Betaproteobacteria</taxon>
        <taxon>Neisseriales</taxon>
        <taxon>Chitinibacteraceae</taxon>
        <taxon>Amantichitinum</taxon>
    </lineage>
</organism>
<accession>A0A0N0GKW0</accession>
<dbReference type="PATRIC" id="fig|857265.3.peg.4300"/>
<dbReference type="OrthoDB" id="9794208at2"/>
<name>A0A0N0GKW0_9NEIS</name>
<evidence type="ECO:0000313" key="3">
    <source>
        <dbReference type="EMBL" id="KPC49414.1"/>
    </source>
</evidence>
<keyword evidence="4" id="KW-1185">Reference proteome</keyword>
<protein>
    <recommendedName>
        <fullName evidence="5">S-adenosyl-L-methionine-dependent methyltransferase</fullName>
    </recommendedName>
</protein>
<evidence type="ECO:0000256" key="1">
    <source>
        <dbReference type="ARBA" id="ARBA00022603"/>
    </source>
</evidence>
<evidence type="ECO:0000313" key="4">
    <source>
        <dbReference type="Proteomes" id="UP000037939"/>
    </source>
</evidence>
<dbReference type="SUPFAM" id="SSF53335">
    <property type="entry name" value="S-adenosyl-L-methionine-dependent methyltransferases"/>
    <property type="match status" value="1"/>
</dbReference>
<dbReference type="Pfam" id="PF02636">
    <property type="entry name" value="Methyltransf_28"/>
    <property type="match status" value="1"/>
</dbReference>
<dbReference type="InterPro" id="IPR029063">
    <property type="entry name" value="SAM-dependent_MTases_sf"/>
</dbReference>
<dbReference type="AlphaFoldDB" id="A0A0N0GKW0"/>
<dbReference type="InterPro" id="IPR003788">
    <property type="entry name" value="NDUFAF7"/>
</dbReference>
<dbReference type="PANTHER" id="PTHR12049">
    <property type="entry name" value="PROTEIN ARGININE METHYLTRANSFERASE NDUFAF7, MITOCHONDRIAL"/>
    <property type="match status" value="1"/>
</dbReference>
<gene>
    <name evidence="3" type="ORF">WG78_21010</name>
</gene>
<keyword evidence="2" id="KW-0808">Transferase</keyword>
<evidence type="ECO:0008006" key="5">
    <source>
        <dbReference type="Google" id="ProtNLM"/>
    </source>
</evidence>
<dbReference type="InterPro" id="IPR038375">
    <property type="entry name" value="NDUFAF7_sf"/>
</dbReference>
<dbReference type="PANTHER" id="PTHR12049:SF7">
    <property type="entry name" value="PROTEIN ARGININE METHYLTRANSFERASE NDUFAF7, MITOCHONDRIAL"/>
    <property type="match status" value="1"/>
</dbReference>
<dbReference type="Proteomes" id="UP000037939">
    <property type="component" value="Unassembled WGS sequence"/>
</dbReference>
<dbReference type="EMBL" id="LAQT01000037">
    <property type="protein sequence ID" value="KPC49414.1"/>
    <property type="molecule type" value="Genomic_DNA"/>
</dbReference>
<proteinExistence type="predicted"/>
<sequence length="389" mass="43072">MTAPQLPTPSADALLISTTLVERIRQRIEASNGWISFTNYMQQALYAPGLGYYAGGATKFGDAGDFTTAPEMSPLFGACVAGTAAHALRHIEQGRVMEFGAGTGVLAAEILTELERLDCLPLSYDIVDLSPDLKQRQLTTLQTRVPHLVERVRWLDALPEHFDGFIVGNEVLDAMPCALVYRDEAGQLFERGVVWRDNRLAFEDQALHSGQLFDLASALDLPADYLTEIQPQMHAFVRSVAQCLRQGALLLIDYGFTAREFYHPQRNQGTLMAHYRHHSLIDPFYLPGLCDITCHVDFSAVYTHAEANGLQLEGYIPQAQYLLNTGLTQKLEALGIENTRQYVSAAASVHKLTSPAEMGELFKTIAFSRNLALPALLHGFEDGDDSWKL</sequence>
<dbReference type="Gene3D" id="3.40.50.12710">
    <property type="match status" value="1"/>
</dbReference>
<comment type="caution">
    <text evidence="3">The sequence shown here is derived from an EMBL/GenBank/DDBJ whole genome shotgun (WGS) entry which is preliminary data.</text>
</comment>
<dbReference type="RefSeq" id="WP_053939762.1">
    <property type="nucleotide sequence ID" value="NZ_LAQT01000037.1"/>
</dbReference>